<organism evidence="2 3">
    <name type="scientific">Pleurodeles waltl</name>
    <name type="common">Iberian ribbed newt</name>
    <dbReference type="NCBI Taxonomy" id="8319"/>
    <lineage>
        <taxon>Eukaryota</taxon>
        <taxon>Metazoa</taxon>
        <taxon>Chordata</taxon>
        <taxon>Craniata</taxon>
        <taxon>Vertebrata</taxon>
        <taxon>Euteleostomi</taxon>
        <taxon>Amphibia</taxon>
        <taxon>Batrachia</taxon>
        <taxon>Caudata</taxon>
        <taxon>Salamandroidea</taxon>
        <taxon>Salamandridae</taxon>
        <taxon>Pleurodelinae</taxon>
        <taxon>Pleurodeles</taxon>
    </lineage>
</organism>
<reference evidence="2" key="1">
    <citation type="journal article" date="2022" name="bioRxiv">
        <title>Sequencing and chromosome-scale assembly of the giantPleurodeles waltlgenome.</title>
        <authorList>
            <person name="Brown T."/>
            <person name="Elewa A."/>
            <person name="Iarovenko S."/>
            <person name="Subramanian E."/>
            <person name="Araus A.J."/>
            <person name="Petzold A."/>
            <person name="Susuki M."/>
            <person name="Suzuki K.-i.T."/>
            <person name="Hayashi T."/>
            <person name="Toyoda A."/>
            <person name="Oliveira C."/>
            <person name="Osipova E."/>
            <person name="Leigh N.D."/>
            <person name="Simon A."/>
            <person name="Yun M.H."/>
        </authorList>
    </citation>
    <scope>NUCLEOTIDE SEQUENCE</scope>
    <source>
        <strain evidence="2">20211129_DDA</strain>
        <tissue evidence="2">Liver</tissue>
    </source>
</reference>
<dbReference type="EMBL" id="JANPWB010000004">
    <property type="protein sequence ID" value="KAJ1191041.1"/>
    <property type="molecule type" value="Genomic_DNA"/>
</dbReference>
<proteinExistence type="predicted"/>
<dbReference type="AlphaFoldDB" id="A0AAV7UQT8"/>
<dbReference type="Proteomes" id="UP001066276">
    <property type="component" value="Chromosome 2_2"/>
</dbReference>
<sequence>MSVPPSDSSSPSGFRRLSPLSPPALLLTPPLRAALLSSASLQAVAVPRGNFLAPPSLAEGIPDSLPLHEKPGAGSALLNY</sequence>
<evidence type="ECO:0000256" key="1">
    <source>
        <dbReference type="SAM" id="MobiDB-lite"/>
    </source>
</evidence>
<feature type="region of interest" description="Disordered" evidence="1">
    <location>
        <begin position="60"/>
        <end position="80"/>
    </location>
</feature>
<name>A0AAV7UQT8_PLEWA</name>
<accession>A0AAV7UQT8</accession>
<keyword evidence="3" id="KW-1185">Reference proteome</keyword>
<protein>
    <submittedName>
        <fullName evidence="2">Uncharacterized protein</fullName>
    </submittedName>
</protein>
<gene>
    <name evidence="2" type="ORF">NDU88_000358</name>
</gene>
<comment type="caution">
    <text evidence="2">The sequence shown here is derived from an EMBL/GenBank/DDBJ whole genome shotgun (WGS) entry which is preliminary data.</text>
</comment>
<evidence type="ECO:0000313" key="3">
    <source>
        <dbReference type="Proteomes" id="UP001066276"/>
    </source>
</evidence>
<evidence type="ECO:0000313" key="2">
    <source>
        <dbReference type="EMBL" id="KAJ1191041.1"/>
    </source>
</evidence>